<feature type="transmembrane region" description="Helical" evidence="6">
    <location>
        <begin position="458"/>
        <end position="479"/>
    </location>
</feature>
<keyword evidence="9" id="KW-1185">Reference proteome</keyword>
<evidence type="ECO:0000313" key="8">
    <source>
        <dbReference type="EMBL" id="PJI93977.1"/>
    </source>
</evidence>
<dbReference type="Gene3D" id="1.10.510.10">
    <property type="entry name" value="Transferase(Phosphotransferase) domain 1"/>
    <property type="match status" value="1"/>
</dbReference>
<dbReference type="PROSITE" id="PS00107">
    <property type="entry name" value="PROTEIN_KINASE_ATP"/>
    <property type="match status" value="1"/>
</dbReference>
<dbReference type="InterPro" id="IPR011009">
    <property type="entry name" value="Kinase-like_dom_sf"/>
</dbReference>
<keyword evidence="6" id="KW-0812">Transmembrane</keyword>
<keyword evidence="3 8" id="KW-0418">Kinase</keyword>
<evidence type="ECO:0000256" key="6">
    <source>
        <dbReference type="SAM" id="Phobius"/>
    </source>
</evidence>
<feature type="transmembrane region" description="Helical" evidence="6">
    <location>
        <begin position="494"/>
        <end position="517"/>
    </location>
</feature>
<dbReference type="PANTHER" id="PTHR43289:SF34">
    <property type="entry name" value="SERINE_THREONINE-PROTEIN KINASE YBDM-RELATED"/>
    <property type="match status" value="1"/>
</dbReference>
<dbReference type="EMBL" id="PGTZ01000007">
    <property type="protein sequence ID" value="PJI93977.1"/>
    <property type="molecule type" value="Genomic_DNA"/>
</dbReference>
<evidence type="ECO:0000256" key="3">
    <source>
        <dbReference type="ARBA" id="ARBA00022777"/>
    </source>
</evidence>
<feature type="transmembrane region" description="Helical" evidence="6">
    <location>
        <begin position="398"/>
        <end position="419"/>
    </location>
</feature>
<protein>
    <submittedName>
        <fullName evidence="8">Serine/threonine protein kinase</fullName>
    </submittedName>
</protein>
<keyword evidence="8" id="KW-0723">Serine/threonine-protein kinase</keyword>
<keyword evidence="2 5" id="KW-0547">Nucleotide-binding</keyword>
<dbReference type="InterPro" id="IPR017441">
    <property type="entry name" value="Protein_kinase_ATP_BS"/>
</dbReference>
<evidence type="ECO:0000256" key="5">
    <source>
        <dbReference type="PROSITE-ProRule" id="PRU10141"/>
    </source>
</evidence>
<dbReference type="InterPro" id="IPR008271">
    <property type="entry name" value="Ser/Thr_kinase_AS"/>
</dbReference>
<organism evidence="8 9">
    <name type="scientific">Luteimicrobium subarcticum</name>
    <dbReference type="NCBI Taxonomy" id="620910"/>
    <lineage>
        <taxon>Bacteria</taxon>
        <taxon>Bacillati</taxon>
        <taxon>Actinomycetota</taxon>
        <taxon>Actinomycetes</taxon>
        <taxon>Micrococcales</taxon>
        <taxon>Luteimicrobium</taxon>
    </lineage>
</organism>
<dbReference type="OrthoDB" id="9762169at2"/>
<accession>A0A2M8WSP3</accession>
<evidence type="ECO:0000256" key="4">
    <source>
        <dbReference type="ARBA" id="ARBA00022840"/>
    </source>
</evidence>
<keyword evidence="4 5" id="KW-0067">ATP-binding</keyword>
<dbReference type="AlphaFoldDB" id="A0A2M8WSP3"/>
<keyword evidence="1" id="KW-0808">Transferase</keyword>
<dbReference type="PROSITE" id="PS00108">
    <property type="entry name" value="PROTEIN_KINASE_ST"/>
    <property type="match status" value="1"/>
</dbReference>
<name>A0A2M8WSP3_9MICO</name>
<reference evidence="8 9" key="1">
    <citation type="submission" date="2017-11" db="EMBL/GenBank/DDBJ databases">
        <title>Genomic Encyclopedia of Archaeal and Bacterial Type Strains, Phase II (KMG-II): From Individual Species to Whole Genera.</title>
        <authorList>
            <person name="Goeker M."/>
        </authorList>
    </citation>
    <scope>NUCLEOTIDE SEQUENCE [LARGE SCALE GENOMIC DNA]</scope>
    <source>
        <strain evidence="8 9">DSM 22413</strain>
    </source>
</reference>
<keyword evidence="6" id="KW-0472">Membrane</keyword>
<proteinExistence type="predicted"/>
<dbReference type="Gene3D" id="3.30.200.20">
    <property type="entry name" value="Phosphorylase Kinase, domain 1"/>
    <property type="match status" value="1"/>
</dbReference>
<evidence type="ECO:0000256" key="1">
    <source>
        <dbReference type="ARBA" id="ARBA00022679"/>
    </source>
</evidence>
<dbReference type="SUPFAM" id="SSF56112">
    <property type="entry name" value="Protein kinase-like (PK-like)"/>
    <property type="match status" value="1"/>
</dbReference>
<dbReference type="CDD" id="cd14014">
    <property type="entry name" value="STKc_PknB_like"/>
    <property type="match status" value="1"/>
</dbReference>
<dbReference type="InterPro" id="IPR000719">
    <property type="entry name" value="Prot_kinase_dom"/>
</dbReference>
<keyword evidence="6" id="KW-1133">Transmembrane helix</keyword>
<dbReference type="Proteomes" id="UP000231586">
    <property type="component" value="Unassembled WGS sequence"/>
</dbReference>
<evidence type="ECO:0000256" key="2">
    <source>
        <dbReference type="ARBA" id="ARBA00022741"/>
    </source>
</evidence>
<evidence type="ECO:0000313" key="9">
    <source>
        <dbReference type="Proteomes" id="UP000231586"/>
    </source>
</evidence>
<dbReference type="GO" id="GO:0004674">
    <property type="term" value="F:protein serine/threonine kinase activity"/>
    <property type="evidence" value="ECO:0007669"/>
    <property type="project" value="UniProtKB-KW"/>
</dbReference>
<dbReference type="PANTHER" id="PTHR43289">
    <property type="entry name" value="MITOGEN-ACTIVATED PROTEIN KINASE KINASE KINASE 20-RELATED"/>
    <property type="match status" value="1"/>
</dbReference>
<feature type="domain" description="Protein kinase" evidence="7">
    <location>
        <begin position="15"/>
        <end position="269"/>
    </location>
</feature>
<comment type="caution">
    <text evidence="8">The sequence shown here is derived from an EMBL/GenBank/DDBJ whole genome shotgun (WGS) entry which is preliminary data.</text>
</comment>
<dbReference type="RefSeq" id="WP_100349585.1">
    <property type="nucleotide sequence ID" value="NZ_PGTZ01000007.1"/>
</dbReference>
<dbReference type="SMART" id="SM00220">
    <property type="entry name" value="S_TKc"/>
    <property type="match status" value="1"/>
</dbReference>
<dbReference type="Pfam" id="PF00069">
    <property type="entry name" value="Pkinase"/>
    <property type="match status" value="1"/>
</dbReference>
<dbReference type="GO" id="GO:0005524">
    <property type="term" value="F:ATP binding"/>
    <property type="evidence" value="ECO:0007669"/>
    <property type="project" value="UniProtKB-UniRule"/>
</dbReference>
<dbReference type="PROSITE" id="PS50011">
    <property type="entry name" value="PROTEIN_KINASE_DOM"/>
    <property type="match status" value="1"/>
</dbReference>
<sequence>MTRRAVRPGDDVGGYTVVARLGSGANGSVFQAVDGGGTAVAVKVLHGASADDEVARARLAREAATLRRLDHPAVAEVLDVELDGEEPFIVTQLVDGRSLEDEVAYRGPFDAARLADLADALRDALEAVHAADVVHRDVKPSNIMCAAHGPVLVDFGIAHGLDDARLTSTGLVMGTPGYLAPEMLTGASPSQSTDWWGWAASLAFAATGRAPFGVTPVDAVLARAQTGAADLRGLGSLRRDALAGALDPDPAARWSPAEVVIALRSAARVGDDPTGTATQVIHRDGHATQVVPALTGAVSDGSTRAMAAEADAWTTAEQQPYDAATEVYAPYDATDATDATDGTAGTDGTGEVDDLAELGVGHVDRETADGGSGYERPVHRGRPWLGTALAAPFVAAAATWPVTTFGVLAVLVLLARYAGVATESLHGRRERRGVGRRDGARVVLASPWHLVRATIGSLPAVLVAAAAGVALVVVAWWALDRRVLVDDGGANAAWVYSVALVVTMVVAIVLAWFGPGARLTRSGVRVLLGRLLPTRRRAVVVGLLALAVAVGLAVPALTGHDVVWWPLPSGPGA</sequence>
<evidence type="ECO:0000259" key="7">
    <source>
        <dbReference type="PROSITE" id="PS50011"/>
    </source>
</evidence>
<feature type="transmembrane region" description="Helical" evidence="6">
    <location>
        <begin position="538"/>
        <end position="558"/>
    </location>
</feature>
<gene>
    <name evidence="8" type="ORF">CLV34_1459</name>
</gene>
<feature type="binding site" evidence="5">
    <location>
        <position position="43"/>
    </location>
    <ligand>
        <name>ATP</name>
        <dbReference type="ChEBI" id="CHEBI:30616"/>
    </ligand>
</feature>